<reference evidence="6" key="1">
    <citation type="submission" date="2021-04" db="EMBL/GenBank/DDBJ databases">
        <title>Genome based classification of Actinospica acidithermotolerans sp. nov., an actinobacterium isolated from an Indonesian hot spring.</title>
        <authorList>
            <person name="Kusuma A.B."/>
            <person name="Putra K.E."/>
            <person name="Nafisah S."/>
            <person name="Loh J."/>
            <person name="Nouioui I."/>
            <person name="Goodfellow M."/>
        </authorList>
    </citation>
    <scope>NUCLEOTIDE SEQUENCE</scope>
    <source>
        <strain evidence="6">CSCA 57</strain>
    </source>
</reference>
<dbReference type="EMBL" id="JAGSOG010000054">
    <property type="protein sequence ID" value="MBR7834300.1"/>
    <property type="molecule type" value="Genomic_DNA"/>
</dbReference>
<keyword evidence="4" id="KW-0732">Signal</keyword>
<comment type="caution">
    <text evidence="6">The sequence shown here is derived from an EMBL/GenBank/DDBJ whole genome shotgun (WGS) entry which is preliminary data.</text>
</comment>
<dbReference type="InterPro" id="IPR030678">
    <property type="entry name" value="Peptide/Ni-bd"/>
</dbReference>
<accession>A0A941IML3</accession>
<evidence type="ECO:0000256" key="3">
    <source>
        <dbReference type="ARBA" id="ARBA00022448"/>
    </source>
</evidence>
<dbReference type="Gene3D" id="3.40.190.10">
    <property type="entry name" value="Periplasmic binding protein-like II"/>
    <property type="match status" value="1"/>
</dbReference>
<evidence type="ECO:0000259" key="5">
    <source>
        <dbReference type="Pfam" id="PF00496"/>
    </source>
</evidence>
<protein>
    <submittedName>
        <fullName evidence="6">ABC transporter substrate-binding protein</fullName>
    </submittedName>
</protein>
<dbReference type="PANTHER" id="PTHR30290">
    <property type="entry name" value="PERIPLASMIC BINDING COMPONENT OF ABC TRANSPORTER"/>
    <property type="match status" value="1"/>
</dbReference>
<comment type="similarity">
    <text evidence="2">Belongs to the bacterial solute-binding protein 5 family.</text>
</comment>
<dbReference type="RefSeq" id="WP_212528821.1">
    <property type="nucleotide sequence ID" value="NZ_JAGSOG010000054.1"/>
</dbReference>
<keyword evidence="7" id="KW-1185">Reference proteome</keyword>
<dbReference type="InterPro" id="IPR000914">
    <property type="entry name" value="SBP_5_dom"/>
</dbReference>
<dbReference type="GO" id="GO:0043190">
    <property type="term" value="C:ATP-binding cassette (ABC) transporter complex"/>
    <property type="evidence" value="ECO:0007669"/>
    <property type="project" value="InterPro"/>
</dbReference>
<evidence type="ECO:0000256" key="4">
    <source>
        <dbReference type="ARBA" id="ARBA00022729"/>
    </source>
</evidence>
<dbReference type="SUPFAM" id="SSF53850">
    <property type="entry name" value="Periplasmic binding protein-like II"/>
    <property type="match status" value="1"/>
</dbReference>
<dbReference type="AlphaFoldDB" id="A0A941IML3"/>
<dbReference type="PROSITE" id="PS51318">
    <property type="entry name" value="TAT"/>
    <property type="match status" value="1"/>
</dbReference>
<sequence>MNTSRAAARSPLTSRRSVLKTGAGAAALLSLTGFLDACRGSAASTGSSEVGKATGQPIKTLKVGLPGTLSNLYPGQESGILNYYVAALTMEGLVSIDKTGATQPAVASSWHRPDASTYVYTIREGVKFTDGTVLTVEDVLYSLTMAQSAKSSPSTSASFSNVKSVKQTGENEITIALSAPSEAFEWVPSAASSLFIAPKAYWEKNNGQIGTPDALLTGTGPYRVAGFAADSSVRLEATGTWWAGKPPVEAIEISFISDDNTRYLAEKSGSIDMSFNVPLQSLTQWKSLPQTRVLSVPDRSWVGLVYNLGASPTNDVHVRRAIAHCIDRDAVVKELLHGEGQVATALSTPEQFVGVYSAAEATRKLAGVPQYAFSIEQAKAELAQSSVPQGFSTTLQYPNTGPQLGTAALSLAANLKQIGIELEVKEVALSQWLDNLGDTTAPLRYMWYFNTTPDPAELVTYLLYNQPAANLAGYADPNVMAMLQQAGTETDPAKRAALIVQAQQSAGSDLPYLPLWWGRSLTAFSDTVGVDGFSSYTFESPWADSLYAAA</sequence>
<dbReference type="InterPro" id="IPR023765">
    <property type="entry name" value="SBP_5_CS"/>
</dbReference>
<dbReference type="Pfam" id="PF00496">
    <property type="entry name" value="SBP_bac_5"/>
    <property type="match status" value="1"/>
</dbReference>
<dbReference type="CDD" id="cd00995">
    <property type="entry name" value="PBP2_NikA_DppA_OppA_like"/>
    <property type="match status" value="1"/>
</dbReference>
<dbReference type="PIRSF" id="PIRSF002741">
    <property type="entry name" value="MppA"/>
    <property type="match status" value="1"/>
</dbReference>
<dbReference type="GO" id="GO:1904680">
    <property type="term" value="F:peptide transmembrane transporter activity"/>
    <property type="evidence" value="ECO:0007669"/>
    <property type="project" value="TreeGrafter"/>
</dbReference>
<organism evidence="6 7">
    <name type="scientific">Actinospica durhamensis</name>
    <dbReference type="NCBI Taxonomy" id="1508375"/>
    <lineage>
        <taxon>Bacteria</taxon>
        <taxon>Bacillati</taxon>
        <taxon>Actinomycetota</taxon>
        <taxon>Actinomycetes</taxon>
        <taxon>Catenulisporales</taxon>
        <taxon>Actinospicaceae</taxon>
        <taxon>Actinospica</taxon>
    </lineage>
</organism>
<proteinExistence type="inferred from homology"/>
<comment type="subcellular location">
    <subcellularLocation>
        <location evidence="1">Cell membrane</location>
        <topology evidence="1">Lipid-anchor</topology>
    </subcellularLocation>
</comment>
<dbReference type="Gene3D" id="3.10.105.10">
    <property type="entry name" value="Dipeptide-binding Protein, Domain 3"/>
    <property type="match status" value="1"/>
</dbReference>
<dbReference type="InterPro" id="IPR039424">
    <property type="entry name" value="SBP_5"/>
</dbReference>
<dbReference type="PROSITE" id="PS01040">
    <property type="entry name" value="SBP_BACTERIAL_5"/>
    <property type="match status" value="1"/>
</dbReference>
<evidence type="ECO:0000256" key="2">
    <source>
        <dbReference type="ARBA" id="ARBA00005695"/>
    </source>
</evidence>
<evidence type="ECO:0000256" key="1">
    <source>
        <dbReference type="ARBA" id="ARBA00004193"/>
    </source>
</evidence>
<name>A0A941IML3_9ACTN</name>
<feature type="domain" description="Solute-binding protein family 5" evidence="5">
    <location>
        <begin position="103"/>
        <end position="468"/>
    </location>
</feature>
<dbReference type="Proteomes" id="UP000675781">
    <property type="component" value="Unassembled WGS sequence"/>
</dbReference>
<gene>
    <name evidence="6" type="ORF">KDL01_13575</name>
</gene>
<dbReference type="PANTHER" id="PTHR30290:SF9">
    <property type="entry name" value="OLIGOPEPTIDE-BINDING PROTEIN APPA"/>
    <property type="match status" value="1"/>
</dbReference>
<keyword evidence="3" id="KW-0813">Transport</keyword>
<dbReference type="GO" id="GO:0015833">
    <property type="term" value="P:peptide transport"/>
    <property type="evidence" value="ECO:0007669"/>
    <property type="project" value="TreeGrafter"/>
</dbReference>
<evidence type="ECO:0000313" key="6">
    <source>
        <dbReference type="EMBL" id="MBR7834300.1"/>
    </source>
</evidence>
<dbReference type="GO" id="GO:0042597">
    <property type="term" value="C:periplasmic space"/>
    <property type="evidence" value="ECO:0007669"/>
    <property type="project" value="UniProtKB-ARBA"/>
</dbReference>
<dbReference type="InterPro" id="IPR006311">
    <property type="entry name" value="TAT_signal"/>
</dbReference>
<evidence type="ECO:0000313" key="7">
    <source>
        <dbReference type="Proteomes" id="UP000675781"/>
    </source>
</evidence>